<name>A0A8H6IZ03_9PEZI</name>
<comment type="caution">
    <text evidence="1">The sequence shown here is derived from an EMBL/GenBank/DDBJ whole genome shotgun (WGS) entry which is preliminary data.</text>
</comment>
<protein>
    <submittedName>
        <fullName evidence="1">Uncharacterized protein</fullName>
    </submittedName>
</protein>
<dbReference type="AlphaFoldDB" id="A0A8H6IZ03"/>
<proteinExistence type="predicted"/>
<keyword evidence="2" id="KW-1185">Reference proteome</keyword>
<dbReference type="Proteomes" id="UP000652219">
    <property type="component" value="Unassembled WGS sequence"/>
</dbReference>
<organism evidence="1 2">
    <name type="scientific">Colletotrichum sojae</name>
    <dbReference type="NCBI Taxonomy" id="2175907"/>
    <lineage>
        <taxon>Eukaryota</taxon>
        <taxon>Fungi</taxon>
        <taxon>Dikarya</taxon>
        <taxon>Ascomycota</taxon>
        <taxon>Pezizomycotina</taxon>
        <taxon>Sordariomycetes</taxon>
        <taxon>Hypocreomycetidae</taxon>
        <taxon>Glomerellales</taxon>
        <taxon>Glomerellaceae</taxon>
        <taxon>Colletotrichum</taxon>
        <taxon>Colletotrichum orchidearum species complex</taxon>
    </lineage>
</organism>
<sequence>MQVHRGRPARILVVTDQGSLMWYRSGEVGMDSGRVRSSPPPPSSSSLRAAAVPSFPPVIPTYGYLPGTYDVAVIVAAAERYLAHLTFVLSVGMGICRPDVGCLMLQLDGTVVTGTAFGDSVPTFQTEAAATASSMSNSPCTVRRYTAVPMSAQGYILLAQLHSSFGLNGSSDPLLSISPVSPPLYQLAGLLGWQRKLVTFSTSPSPSLQPEPASAAACIPPALPDARQNAPGRIRVFATESRRITVPPVAGMRHTVITLYLSPHVKTTPAKGAKHAAVCRRQHQTRATGSSRFAGRTASCQAFNVESHHPAEPWRNLFVPLPAIRRPLAANDEVSMIPYLGTSEFAPTIAGHRRCLPPAPYLQRTLRM</sequence>
<dbReference type="EMBL" id="WIGN01000236">
    <property type="protein sequence ID" value="KAF6803504.1"/>
    <property type="molecule type" value="Genomic_DNA"/>
</dbReference>
<reference evidence="1 2" key="1">
    <citation type="journal article" date="2020" name="Phytopathology">
        <title>Genome Sequence Resources of Colletotrichum truncatum, C. plurivorum, C. musicola, and C. sojae: Four Species Pathogenic to Soybean (Glycine max).</title>
        <authorList>
            <person name="Rogerio F."/>
            <person name="Boufleur T.R."/>
            <person name="Ciampi-Guillardi M."/>
            <person name="Sukno S.A."/>
            <person name="Thon M.R."/>
            <person name="Massola Junior N.S."/>
            <person name="Baroncelli R."/>
        </authorList>
    </citation>
    <scope>NUCLEOTIDE SEQUENCE [LARGE SCALE GENOMIC DNA]</scope>
    <source>
        <strain evidence="1 2">LFN0009</strain>
    </source>
</reference>
<evidence type="ECO:0000313" key="2">
    <source>
        <dbReference type="Proteomes" id="UP000652219"/>
    </source>
</evidence>
<gene>
    <name evidence="1" type="ORF">CSOJ01_10863</name>
</gene>
<evidence type="ECO:0000313" key="1">
    <source>
        <dbReference type="EMBL" id="KAF6803504.1"/>
    </source>
</evidence>
<accession>A0A8H6IZ03</accession>